<keyword evidence="5 6" id="KW-0804">Transcription</keyword>
<evidence type="ECO:0000313" key="8">
    <source>
        <dbReference type="EMBL" id="MCY1721812.1"/>
    </source>
</evidence>
<keyword evidence="2 6" id="KW-0805">Transcription regulation</keyword>
<dbReference type="GO" id="GO:0006352">
    <property type="term" value="P:DNA-templated transcription initiation"/>
    <property type="evidence" value="ECO:0007669"/>
    <property type="project" value="InterPro"/>
</dbReference>
<dbReference type="NCBIfam" id="TIGR02937">
    <property type="entry name" value="sigma70-ECF"/>
    <property type="match status" value="1"/>
</dbReference>
<dbReference type="Pfam" id="PF08281">
    <property type="entry name" value="Sigma70_r4_2"/>
    <property type="match status" value="1"/>
</dbReference>
<keyword evidence="9" id="KW-1185">Reference proteome</keyword>
<organism evidence="8 9">
    <name type="scientific">Draconibacterium aestuarii</name>
    <dbReference type="NCBI Taxonomy" id="2998507"/>
    <lineage>
        <taxon>Bacteria</taxon>
        <taxon>Pseudomonadati</taxon>
        <taxon>Bacteroidota</taxon>
        <taxon>Bacteroidia</taxon>
        <taxon>Marinilabiliales</taxon>
        <taxon>Prolixibacteraceae</taxon>
        <taxon>Draconibacterium</taxon>
    </lineage>
</organism>
<gene>
    <name evidence="8" type="ORF">OU798_15770</name>
</gene>
<dbReference type="SUPFAM" id="SSF88659">
    <property type="entry name" value="Sigma3 and sigma4 domains of RNA polymerase sigma factors"/>
    <property type="match status" value="1"/>
</dbReference>
<dbReference type="SUPFAM" id="SSF88946">
    <property type="entry name" value="Sigma2 domain of RNA polymerase sigma factors"/>
    <property type="match status" value="1"/>
</dbReference>
<dbReference type="PANTHER" id="PTHR43133">
    <property type="entry name" value="RNA POLYMERASE ECF-TYPE SIGMA FACTO"/>
    <property type="match status" value="1"/>
</dbReference>
<protein>
    <recommendedName>
        <fullName evidence="6">RNA polymerase sigma factor</fullName>
    </recommendedName>
</protein>
<evidence type="ECO:0000256" key="5">
    <source>
        <dbReference type="ARBA" id="ARBA00023163"/>
    </source>
</evidence>
<dbReference type="NCBIfam" id="TIGR02985">
    <property type="entry name" value="Sig70_bacteroi1"/>
    <property type="match status" value="1"/>
</dbReference>
<dbReference type="Gene3D" id="1.10.1740.10">
    <property type="match status" value="1"/>
</dbReference>
<evidence type="ECO:0000256" key="1">
    <source>
        <dbReference type="ARBA" id="ARBA00010641"/>
    </source>
</evidence>
<dbReference type="InterPro" id="IPR007627">
    <property type="entry name" value="RNA_pol_sigma70_r2"/>
</dbReference>
<dbReference type="CDD" id="cd06171">
    <property type="entry name" value="Sigma70_r4"/>
    <property type="match status" value="1"/>
</dbReference>
<evidence type="ECO:0000256" key="3">
    <source>
        <dbReference type="ARBA" id="ARBA00023082"/>
    </source>
</evidence>
<dbReference type="InterPro" id="IPR039425">
    <property type="entry name" value="RNA_pol_sigma-70-like"/>
</dbReference>
<keyword evidence="3 6" id="KW-0731">Sigma factor</keyword>
<dbReference type="PROSITE" id="PS01063">
    <property type="entry name" value="SIGMA70_ECF"/>
    <property type="match status" value="1"/>
</dbReference>
<dbReference type="InterPro" id="IPR013325">
    <property type="entry name" value="RNA_pol_sigma_r2"/>
</dbReference>
<comment type="caution">
    <text evidence="8">The sequence shown here is derived from an EMBL/GenBank/DDBJ whole genome shotgun (WGS) entry which is preliminary data.</text>
</comment>
<comment type="similarity">
    <text evidence="1 6">Belongs to the sigma-70 factor family. ECF subfamily.</text>
</comment>
<evidence type="ECO:0000256" key="4">
    <source>
        <dbReference type="ARBA" id="ARBA00023125"/>
    </source>
</evidence>
<dbReference type="GO" id="GO:0016987">
    <property type="term" value="F:sigma factor activity"/>
    <property type="evidence" value="ECO:0007669"/>
    <property type="project" value="UniProtKB-KW"/>
</dbReference>
<evidence type="ECO:0000256" key="6">
    <source>
        <dbReference type="RuleBase" id="RU000716"/>
    </source>
</evidence>
<reference evidence="8" key="1">
    <citation type="submission" date="2022-11" db="EMBL/GenBank/DDBJ databases">
        <title>Marilongibacter aestuarii gen. nov., sp. nov., isolated from tidal flat sediment.</title>
        <authorList>
            <person name="Jiayan W."/>
        </authorList>
    </citation>
    <scope>NUCLEOTIDE SEQUENCE</scope>
    <source>
        <strain evidence="8">Z1-6</strain>
    </source>
</reference>
<dbReference type="RefSeq" id="WP_343334141.1">
    <property type="nucleotide sequence ID" value="NZ_JAPOHD010000029.1"/>
</dbReference>
<dbReference type="SMART" id="SM00421">
    <property type="entry name" value="HTH_LUXR"/>
    <property type="match status" value="1"/>
</dbReference>
<dbReference type="AlphaFoldDB" id="A0A9X3J7B0"/>
<dbReference type="EMBL" id="JAPOHD010000029">
    <property type="protein sequence ID" value="MCY1721812.1"/>
    <property type="molecule type" value="Genomic_DNA"/>
</dbReference>
<keyword evidence="4 6" id="KW-0238">DNA-binding</keyword>
<evidence type="ECO:0000313" key="9">
    <source>
        <dbReference type="Proteomes" id="UP001145087"/>
    </source>
</evidence>
<dbReference type="Pfam" id="PF04542">
    <property type="entry name" value="Sigma70_r2"/>
    <property type="match status" value="1"/>
</dbReference>
<evidence type="ECO:0000256" key="2">
    <source>
        <dbReference type="ARBA" id="ARBA00023015"/>
    </source>
</evidence>
<feature type="domain" description="HTH luxR-type" evidence="7">
    <location>
        <begin position="129"/>
        <end position="188"/>
    </location>
</feature>
<dbReference type="InterPro" id="IPR000792">
    <property type="entry name" value="Tscrpt_reg_LuxR_C"/>
</dbReference>
<accession>A0A9X3J7B0</accession>
<dbReference type="InterPro" id="IPR036388">
    <property type="entry name" value="WH-like_DNA-bd_sf"/>
</dbReference>
<dbReference type="InterPro" id="IPR013324">
    <property type="entry name" value="RNA_pol_sigma_r3/r4-like"/>
</dbReference>
<sequence>MSDKQSHNDIIVRLKNNEIKAFDDIYHKYCNRLYGFVLKLIKQESDAEEIVQEVFVKIWASRQKIDENASFESFLFTIAYNNTISLLRKRVNEKKYLDYLQNLQIEIKSDTIIDDLHFKDLDNQYRELINQLTPRQKEIYLLSRENGLTYKEIAEKLDISSNTVEIHISKAIQFIKSRIGKAMLVNVLFIDLFIS</sequence>
<proteinExistence type="inferred from homology"/>
<dbReference type="InterPro" id="IPR000838">
    <property type="entry name" value="RNA_pol_sigma70_ECF_CS"/>
</dbReference>
<dbReference type="InterPro" id="IPR014284">
    <property type="entry name" value="RNA_pol_sigma-70_dom"/>
</dbReference>
<dbReference type="Proteomes" id="UP001145087">
    <property type="component" value="Unassembled WGS sequence"/>
</dbReference>
<dbReference type="Gene3D" id="1.10.10.10">
    <property type="entry name" value="Winged helix-like DNA-binding domain superfamily/Winged helix DNA-binding domain"/>
    <property type="match status" value="1"/>
</dbReference>
<dbReference type="GO" id="GO:0003677">
    <property type="term" value="F:DNA binding"/>
    <property type="evidence" value="ECO:0007669"/>
    <property type="project" value="UniProtKB-KW"/>
</dbReference>
<name>A0A9X3J7B0_9BACT</name>
<evidence type="ECO:0000259" key="7">
    <source>
        <dbReference type="SMART" id="SM00421"/>
    </source>
</evidence>
<dbReference type="InterPro" id="IPR014327">
    <property type="entry name" value="RNA_pol_sigma70_bacteroid"/>
</dbReference>
<dbReference type="InterPro" id="IPR013249">
    <property type="entry name" value="RNA_pol_sigma70_r4_t2"/>
</dbReference>
<dbReference type="PANTHER" id="PTHR43133:SF46">
    <property type="entry name" value="RNA POLYMERASE SIGMA-70 FACTOR ECF SUBFAMILY"/>
    <property type="match status" value="1"/>
</dbReference>